<dbReference type="Proteomes" id="UP000621436">
    <property type="component" value="Unassembled WGS sequence"/>
</dbReference>
<dbReference type="PROSITE" id="PS51257">
    <property type="entry name" value="PROKAR_LIPOPROTEIN"/>
    <property type="match status" value="1"/>
</dbReference>
<sequence>MKRKMIKYLFVLVAILLMFSITGCDINGLNGDIENATLTGNPVVYNDNDEEFHDTYSLLVLEKDGEEIERQFIDFDKSVFEFDGLEEGEYNLKVYYTSENVIEKDILIDDDSLNLGQIEIEPDDIPVEEMNGTFVLSFDTDEEFVNDENIRLAIAHAINRGEIKQIFVDNINSPGEWIYDVKLANRLSPPVVVGYDEDQKINLEFDIGKANEYMNNTNYDEEITLDFYHFDDDIYSQVVENIKSELEDVTGLTINPIPVEDSEIIDDKKSFYPIALNFMRSPLRNYNIDLTDEMKDLRYDAGLNIDNPVVFNEKILEYEELIIEEARIIPVFYRASYPDE</sequence>
<feature type="domain" description="Solute-binding protein family 5" evidence="1">
    <location>
        <begin position="127"/>
        <end position="263"/>
    </location>
</feature>
<keyword evidence="3" id="KW-1185">Reference proteome</keyword>
<name>A0A931FB08_9FIRM</name>
<dbReference type="InterPro" id="IPR000914">
    <property type="entry name" value="SBP_5_dom"/>
</dbReference>
<evidence type="ECO:0000259" key="1">
    <source>
        <dbReference type="Pfam" id="PF00496"/>
    </source>
</evidence>
<protein>
    <recommendedName>
        <fullName evidence="1">Solute-binding protein family 5 domain-containing protein</fullName>
    </recommendedName>
</protein>
<dbReference type="Gene3D" id="3.10.105.10">
    <property type="entry name" value="Dipeptide-binding Protein, Domain 3"/>
    <property type="match status" value="1"/>
</dbReference>
<comment type="caution">
    <text evidence="2">The sequence shown here is derived from an EMBL/GenBank/DDBJ whole genome shotgun (WGS) entry which is preliminary data.</text>
</comment>
<accession>A0A931FB08</accession>
<dbReference type="Pfam" id="PF00496">
    <property type="entry name" value="SBP_bac_5"/>
    <property type="match status" value="1"/>
</dbReference>
<evidence type="ECO:0000313" key="2">
    <source>
        <dbReference type="EMBL" id="MBF8437502.1"/>
    </source>
</evidence>
<dbReference type="EMBL" id="JADPIE010000006">
    <property type="protein sequence ID" value="MBF8437502.1"/>
    <property type="molecule type" value="Genomic_DNA"/>
</dbReference>
<dbReference type="SUPFAM" id="SSF53850">
    <property type="entry name" value="Periplasmic binding protein-like II"/>
    <property type="match status" value="1"/>
</dbReference>
<dbReference type="RefSeq" id="WP_270454494.1">
    <property type="nucleotide sequence ID" value="NZ_JADPIE010000006.1"/>
</dbReference>
<reference evidence="2" key="1">
    <citation type="submission" date="2020-11" db="EMBL/GenBank/DDBJ databases">
        <title>Halonatronomonas betainensis gen. nov., sp. nov. a novel haloalkaliphilic representative of the family Halanaerobiacae capable of betaine degradation.</title>
        <authorList>
            <person name="Boltyanskaya Y."/>
            <person name="Kevbrin V."/>
            <person name="Detkova E."/>
            <person name="Grouzdev D.S."/>
            <person name="Koziaeva V."/>
            <person name="Zhilina T."/>
        </authorList>
    </citation>
    <scope>NUCLEOTIDE SEQUENCE</scope>
    <source>
        <strain evidence="2">Z-7014</strain>
    </source>
</reference>
<proteinExistence type="predicted"/>
<gene>
    <name evidence="2" type="ORF">I0Q91_10445</name>
</gene>
<dbReference type="AlphaFoldDB" id="A0A931FB08"/>
<organism evidence="2 3">
    <name type="scientific">Halonatronomonas betaini</name>
    <dbReference type="NCBI Taxonomy" id="2778430"/>
    <lineage>
        <taxon>Bacteria</taxon>
        <taxon>Bacillati</taxon>
        <taxon>Bacillota</taxon>
        <taxon>Clostridia</taxon>
        <taxon>Halanaerobiales</taxon>
        <taxon>Halarsenatibacteraceae</taxon>
        <taxon>Halonatronomonas</taxon>
    </lineage>
</organism>
<evidence type="ECO:0000313" key="3">
    <source>
        <dbReference type="Proteomes" id="UP000621436"/>
    </source>
</evidence>